<keyword evidence="5" id="KW-1185">Reference proteome</keyword>
<dbReference type="InterPro" id="IPR031325">
    <property type="entry name" value="RHS_repeat"/>
</dbReference>
<proteinExistence type="predicted"/>
<name>A0ABW7ZK86_9ACTN</name>
<dbReference type="NCBIfam" id="TIGR03696">
    <property type="entry name" value="Rhs_assc_core"/>
    <property type="match status" value="1"/>
</dbReference>
<dbReference type="Pfam" id="PF25023">
    <property type="entry name" value="TEN_YD-shell"/>
    <property type="match status" value="1"/>
</dbReference>
<evidence type="ECO:0000256" key="1">
    <source>
        <dbReference type="ARBA" id="ARBA00022737"/>
    </source>
</evidence>
<accession>A0ABW7ZK86</accession>
<evidence type="ECO:0000256" key="2">
    <source>
        <dbReference type="SAM" id="MobiDB-lite"/>
    </source>
</evidence>
<dbReference type="PANTHER" id="PTHR32305:SF17">
    <property type="entry name" value="TRNA NUCLEASE WAPA"/>
    <property type="match status" value="1"/>
</dbReference>
<dbReference type="NCBIfam" id="TIGR01643">
    <property type="entry name" value="YD_repeat_2x"/>
    <property type="match status" value="2"/>
</dbReference>
<dbReference type="InterPro" id="IPR056823">
    <property type="entry name" value="TEN-like_YD-shell"/>
</dbReference>
<feature type="compositionally biased region" description="Basic and acidic residues" evidence="2">
    <location>
        <begin position="1979"/>
        <end position="2001"/>
    </location>
</feature>
<feature type="domain" description="Teneurin-like YD-shell" evidence="3">
    <location>
        <begin position="1475"/>
        <end position="1715"/>
    </location>
</feature>
<organism evidence="4 5">
    <name type="scientific">Micromonospora maritima</name>
    <dbReference type="NCBI Taxonomy" id="986711"/>
    <lineage>
        <taxon>Bacteria</taxon>
        <taxon>Bacillati</taxon>
        <taxon>Actinomycetota</taxon>
        <taxon>Actinomycetes</taxon>
        <taxon>Micromonosporales</taxon>
        <taxon>Micromonosporaceae</taxon>
        <taxon>Micromonospora</taxon>
    </lineage>
</organism>
<dbReference type="Proteomes" id="UP001612812">
    <property type="component" value="Unassembled WGS sequence"/>
</dbReference>
<feature type="region of interest" description="Disordered" evidence="2">
    <location>
        <begin position="1977"/>
        <end position="2001"/>
    </location>
</feature>
<dbReference type="PANTHER" id="PTHR32305">
    <property type="match status" value="1"/>
</dbReference>
<dbReference type="EMBL" id="JBITLE010000004">
    <property type="protein sequence ID" value="MFI7263254.1"/>
    <property type="molecule type" value="Genomic_DNA"/>
</dbReference>
<comment type="caution">
    <text evidence="4">The sequence shown here is derived from an EMBL/GenBank/DDBJ whole genome shotgun (WGS) entry which is preliminary data.</text>
</comment>
<dbReference type="InterPro" id="IPR050708">
    <property type="entry name" value="T6SS_VgrG/RHS"/>
</dbReference>
<dbReference type="RefSeq" id="WP_396769115.1">
    <property type="nucleotide sequence ID" value="NZ_JBITLA010000004.1"/>
</dbReference>
<protein>
    <submittedName>
        <fullName evidence="4">RHS repeat domain-containing protein</fullName>
    </submittedName>
</protein>
<evidence type="ECO:0000313" key="4">
    <source>
        <dbReference type="EMBL" id="MFI7263254.1"/>
    </source>
</evidence>
<dbReference type="Gene3D" id="2.180.10.10">
    <property type="entry name" value="RHS repeat-associated core"/>
    <property type="match status" value="2"/>
</dbReference>
<evidence type="ECO:0000313" key="5">
    <source>
        <dbReference type="Proteomes" id="UP001612812"/>
    </source>
</evidence>
<reference evidence="4 5" key="1">
    <citation type="submission" date="2024-10" db="EMBL/GenBank/DDBJ databases">
        <title>The Natural Products Discovery Center: Release of the First 8490 Sequenced Strains for Exploring Actinobacteria Biosynthetic Diversity.</title>
        <authorList>
            <person name="Kalkreuter E."/>
            <person name="Kautsar S.A."/>
            <person name="Yang D."/>
            <person name="Bader C.D."/>
            <person name="Teijaro C.N."/>
            <person name="Fluegel L."/>
            <person name="Davis C.M."/>
            <person name="Simpson J.R."/>
            <person name="Lauterbach L."/>
            <person name="Steele A.D."/>
            <person name="Gui C."/>
            <person name="Meng S."/>
            <person name="Li G."/>
            <person name="Viehrig K."/>
            <person name="Ye F."/>
            <person name="Su P."/>
            <person name="Kiefer A.F."/>
            <person name="Nichols A."/>
            <person name="Cepeda A.J."/>
            <person name="Yan W."/>
            <person name="Fan B."/>
            <person name="Jiang Y."/>
            <person name="Adhikari A."/>
            <person name="Zheng C.-J."/>
            <person name="Schuster L."/>
            <person name="Cowan T.M."/>
            <person name="Smanski M.J."/>
            <person name="Chevrette M.G."/>
            <person name="De Carvalho L.P.S."/>
            <person name="Shen B."/>
        </authorList>
    </citation>
    <scope>NUCLEOTIDE SEQUENCE [LARGE SCALE GENOMIC DNA]</scope>
    <source>
        <strain evidence="4 5">NPDC049845</strain>
    </source>
</reference>
<sequence length="2001" mass="216028">MRVHDRSRSKRAGIDGLLLEVNRADSVRRPARAAVAVDYRSVAAAFGGDWAARARLVALPECALTTPEVAGCTTATPLVSRRDFQDGTVSAVAPVGAADRSSIIALAAGDSGDNGDYTATSLSPSSTWEVSAQTGAFSWSYPLRVVPGVGGPEPSLSLSYNSQSIDGRTAGTNNQGSWIGDGWEMWPGYVERTYQGCADDTDDVDGKAPNNKTKKTGDQCWWRDNATLSLNGGSTELVDAGNGRWKGVSDDGSKVELLKDMSLGNGDNDGEYWRVTTPDGTQYYFGRHHGMGGASAGTATESVWTTQVYGNHPGESGYVANDFAASRETQAWRWNLDYVVDPHGNTMTLFYAKETGAYGRESDATKRTTYDRGGYLTRIEYGNRADAPSTTYASARVMFDVADRCKAGATCYDSNGRAVPSAWPDTPWDRYCHASPCTDKLNPIYFTQKRLAKIRAQVHTSGGAYVDVESWALRHEYLDAGYPYGEGIPMYLRGLTRTGHVTTAGGSAASDPEIVFDPGADPLPNRVDGPSDGKTALFRWRVRTITTETGAQVVVTFKPLDCVRSALPTPSTNTKRCMPQYYSNDGTTPVLDWFHKYVVDFVDTNDNTGAGEAQKVYYDYLDDPAWHFDDSELVKEKKRTWGQFRGYGHVKVRKGLATGTQLTTEYRYLRGMDGDKQASGTRDVWVEDSFGGRVEDHDAYAGQLLEETTLNGATGPWVSGSINTPTTPVQTASANSLRAYMVNTAKVRTYNRTTTEADGVRWTQTATKYNSDNLPYEVNDLGDENTAADDTCTRTWYARNGTVWMLDKVKRTQQVGVACTATASLPADLLSESRTTFDRVNNNWDTDLPVRGLPVKSEEVSGWQGGTPVWSTITTSGYDANGRVKYGTDALNHTTSTEYVPETAGPVTSTTVTNPKGHKTVTTFATAWNMPSQTVDPNGAKTALAYDGLGRLVKVWLPGRDKATQTSNLEFSYLVRNTKPTAVTTRKMLPTGTGYKTSVTLYDGWLRERQTQTQAPGGGRAVTDVYYDSRGLKWWTTHPHYDTTNAAVSTELLGPAGREVAPSLTEYLYDGAGRPTAEIFKVQGIGGEEKWRTSTAYQGDLTTVTPPKGGTKTASLVDAQGRTVELRQFKDATTFDTTRYTYSDRGELTNIRDAAGNEWKYAYDQRGNKVRDEDPDKGVSQTEYNLSGQITKVTDQRGRILATTYDELGRKSTLRDDSETGPIRAQWTYDTLTNGIGKLTSSVRFDNGRQYTNEVTGYDVAGRPSGTRVTIPSTEGALCASTAADPCSYTFSSQYKPDGQIASTILPAVRNDLAAEQMLFNYNDVGAPTTFVSGLGIYVYSVGYDKVGKLVERTLGAFGKRVQINYTIEHGTNRLRNTKVSPEGTAVPADISYDYDDAGNLTRVHDTPYGQSTDTQCFNYDHLRRLKEAWTPGAGDCGDAARSVTGLGGPAPYWHSYEYNDAAGQTGSRSREILHAAGGDTIRTYRYPAQGGVAGSGPHELRDVTTDRPVGADQVDTYQYDESGNTTVRNLAGTPQNLTWDNEGRLSSAQTGSRTVSYLYDAEGNRLIRRDPQGGGSTLYLPNGMEVKVAAGSTAATCTRYYTHLDQQIAVRTKTGGLTWFVTDQHNTAELSLKATDLLVQRRRTLPFGDVRGSAPTAWAGDRGFVGGTIDPTGLTHLGAREYDPSTGRFISVDPIIDTSDPQQMHGYAYGNNAPPSFSDPSGLLFSGLWNKAKGAVSSAVDTVVDDVSAAAKSVVDSYQEDPWKFVAQVAVGVAVGVGVAALCGATAGVGCAVTAAVVGGALAGGASAATGHAVDAAQGEGFDIDEFNTDVTNGMIGGAVVGGLFAPLAGASAAASRPVIDAAALPAAPRAAAATTASAGPGSAVRPVGAQLESVEDIMGNPYLLYDMSPAQVEAIVKGSPGWQIEKLGKGSHKGQGWMFREYAVKRGKQFTTGRMIQWHPGGGHHGKLPYWKVKQPNKPEARLPQHREKLPEWKLDQLK</sequence>
<evidence type="ECO:0000259" key="3">
    <source>
        <dbReference type="Pfam" id="PF25023"/>
    </source>
</evidence>
<keyword evidence="1" id="KW-0677">Repeat</keyword>
<dbReference type="InterPro" id="IPR022385">
    <property type="entry name" value="Rhs_assc_core"/>
</dbReference>
<dbReference type="InterPro" id="IPR006530">
    <property type="entry name" value="YD"/>
</dbReference>
<dbReference type="Pfam" id="PF05593">
    <property type="entry name" value="RHS_repeat"/>
    <property type="match status" value="1"/>
</dbReference>
<gene>
    <name evidence="4" type="ORF">ACIBP4_13270</name>
</gene>